<protein>
    <submittedName>
        <fullName evidence="3">Pleckstrin homology-like domain</fullName>
    </submittedName>
</protein>
<keyword evidence="4" id="KW-1185">Reference proteome</keyword>
<accession>A0A1W5CVH1</accession>
<feature type="region of interest" description="Disordered" evidence="1">
    <location>
        <begin position="419"/>
        <end position="497"/>
    </location>
</feature>
<name>A0A1W5CVH1_9LECA</name>
<feature type="compositionally biased region" description="Pro residues" evidence="1">
    <location>
        <begin position="882"/>
        <end position="896"/>
    </location>
</feature>
<feature type="compositionally biased region" description="Polar residues" evidence="1">
    <location>
        <begin position="539"/>
        <end position="550"/>
    </location>
</feature>
<feature type="compositionally biased region" description="Polar residues" evidence="1">
    <location>
        <begin position="841"/>
        <end position="858"/>
    </location>
</feature>
<evidence type="ECO:0000256" key="1">
    <source>
        <dbReference type="SAM" id="MobiDB-lite"/>
    </source>
</evidence>
<feature type="compositionally biased region" description="Polar residues" evidence="1">
    <location>
        <begin position="768"/>
        <end position="779"/>
    </location>
</feature>
<organism evidence="3 4">
    <name type="scientific">Lasallia pustulata</name>
    <dbReference type="NCBI Taxonomy" id="136370"/>
    <lineage>
        <taxon>Eukaryota</taxon>
        <taxon>Fungi</taxon>
        <taxon>Dikarya</taxon>
        <taxon>Ascomycota</taxon>
        <taxon>Pezizomycotina</taxon>
        <taxon>Lecanoromycetes</taxon>
        <taxon>OSLEUM clade</taxon>
        <taxon>Umbilicariomycetidae</taxon>
        <taxon>Umbilicariales</taxon>
        <taxon>Umbilicariaceae</taxon>
        <taxon>Lasallia</taxon>
    </lineage>
</organism>
<feature type="compositionally biased region" description="Basic residues" evidence="1">
    <location>
        <begin position="194"/>
        <end position="204"/>
    </location>
</feature>
<feature type="compositionally biased region" description="Polar residues" evidence="1">
    <location>
        <begin position="728"/>
        <end position="740"/>
    </location>
</feature>
<evidence type="ECO:0000259" key="2">
    <source>
        <dbReference type="PROSITE" id="PS50003"/>
    </source>
</evidence>
<dbReference type="SUPFAM" id="SSF50729">
    <property type="entry name" value="PH domain-like"/>
    <property type="match status" value="1"/>
</dbReference>
<feature type="region of interest" description="Disordered" evidence="1">
    <location>
        <begin position="1"/>
        <end position="50"/>
    </location>
</feature>
<feature type="compositionally biased region" description="Polar residues" evidence="1">
    <location>
        <begin position="476"/>
        <end position="497"/>
    </location>
</feature>
<feature type="region of interest" description="Disordered" evidence="1">
    <location>
        <begin position="519"/>
        <end position="555"/>
    </location>
</feature>
<dbReference type="Proteomes" id="UP000192927">
    <property type="component" value="Unassembled WGS sequence"/>
</dbReference>
<feature type="compositionally biased region" description="Pro residues" evidence="1">
    <location>
        <begin position="571"/>
        <end position="581"/>
    </location>
</feature>
<feature type="region of interest" description="Disordered" evidence="1">
    <location>
        <begin position="690"/>
        <end position="803"/>
    </location>
</feature>
<feature type="region of interest" description="Disordered" evidence="1">
    <location>
        <begin position="841"/>
        <end position="903"/>
    </location>
</feature>
<reference evidence="4" key="1">
    <citation type="submission" date="2017-03" db="EMBL/GenBank/DDBJ databases">
        <authorList>
            <person name="Sharma R."/>
            <person name="Thines M."/>
        </authorList>
    </citation>
    <scope>NUCLEOTIDE SEQUENCE [LARGE SCALE GENOMIC DNA]</scope>
</reference>
<feature type="compositionally biased region" description="Polar residues" evidence="1">
    <location>
        <begin position="614"/>
        <end position="629"/>
    </location>
</feature>
<evidence type="ECO:0000313" key="3">
    <source>
        <dbReference type="EMBL" id="SLM34857.1"/>
    </source>
</evidence>
<feature type="compositionally biased region" description="Low complexity" evidence="1">
    <location>
        <begin position="455"/>
        <end position="467"/>
    </location>
</feature>
<sequence>MQQPEAYHPFQVPASRGGELALPIRTSSISRPRQGHGRPSEVDISKREKPLERGYLVVGSHSQSRRTSKPGFKGLFTRTSSSKVAVPQDRVETSQYQRVICQRVVSMDAVISSNTEADDSYMENSATNTFPAIPKAPFQHQAWIAHHEEPLPESAARWDPPSICQAYSQAVKSATLLAPELSAATTIGHDALRKPHSKGSRHKWNASNSEFVDSSESSGRIHKKYKKRASEYSSMQDWMRKIYMLTNSGYLLQYAGEGGSNRLPEKTMQLWKDSVAFASDAIPGKHWVIQISQTSEIEDKIFTDIPRSIFGKLGPRERVEATPNSLLLVLNSPEEMDSWLSAIRNEIQALGTPVFQPELQCYDPITGDLQGLPKTPSGRYQTEKNAEEVNSAIARVSPSTSSAAKVAKDGCRTVRMEDSRTAEYGRIPSSASRQSMSFDTVSSPLRSMDTDVCGRARNSSTASNTSAGSMTLIPSAGSSTANLPGASSSTFPDASTLFGNNTSSSVLDTRTTEQSLMQAFSTSQRRSEVGPARPHRQSRLSQEPSSSGDRSSAAPVCWISGGRKPFASAMLPPPLLPPTPPASATDSGRSFLIRTPTKKENSSNPTSPMVGGLQVSTGQPYLDETSTCSCHSPKLHGAKGCLPNQPASNPPLSPYALTSFDLYGLSHTRPPSNPVKPDLTIPRRTSSLLHSRVLLSRPPKKSLSSPLPSAPQASSAVARSAQPPCQEPQPTSGSLPQASSAILPHPVSMDSDKVVPRRYSSIADPRGFSQQHPSYQTESPVPASANGRPAQPLRKRNVQQQHDRQWFTSAHAEENQESSHLANSQANTDSIYDFHREISRFPSSPHTSIQDKSAVSYPQISQQQRRINNRRSTSQVPSLPFLGPPIYPPPSSPLPSIPSVGLS</sequence>
<feature type="compositionally biased region" description="Basic and acidic residues" evidence="1">
    <location>
        <begin position="38"/>
        <end position="50"/>
    </location>
</feature>
<feature type="compositionally biased region" description="Polar residues" evidence="1">
    <location>
        <begin position="429"/>
        <end position="445"/>
    </location>
</feature>
<feature type="compositionally biased region" description="Low complexity" evidence="1">
    <location>
        <begin position="859"/>
        <end position="881"/>
    </location>
</feature>
<feature type="region of interest" description="Disordered" evidence="1">
    <location>
        <begin position="192"/>
        <end position="215"/>
    </location>
</feature>
<feature type="region of interest" description="Disordered" evidence="1">
    <location>
        <begin position="569"/>
        <end position="629"/>
    </location>
</feature>
<dbReference type="AlphaFoldDB" id="A0A1W5CVH1"/>
<feature type="compositionally biased region" description="Low complexity" evidence="1">
    <location>
        <begin position="690"/>
        <end position="724"/>
    </location>
</feature>
<feature type="domain" description="PH" evidence="2">
    <location>
        <begin position="214"/>
        <end position="348"/>
    </location>
</feature>
<evidence type="ECO:0000313" key="4">
    <source>
        <dbReference type="Proteomes" id="UP000192927"/>
    </source>
</evidence>
<dbReference type="EMBL" id="FWEW01000426">
    <property type="protein sequence ID" value="SLM34857.1"/>
    <property type="molecule type" value="Genomic_DNA"/>
</dbReference>
<dbReference type="InterPro" id="IPR001849">
    <property type="entry name" value="PH_domain"/>
</dbReference>
<dbReference type="PROSITE" id="PS50003">
    <property type="entry name" value="PH_DOMAIN"/>
    <property type="match status" value="1"/>
</dbReference>
<proteinExistence type="predicted"/>